<gene>
    <name evidence="7" type="ORF">BCF74_12534</name>
</gene>
<dbReference type="InterPro" id="IPR036271">
    <property type="entry name" value="Tet_transcr_reg_TetR-rel_C_sf"/>
</dbReference>
<protein>
    <submittedName>
        <fullName evidence="7">TetR family transcriptional regulator</fullName>
    </submittedName>
</protein>
<keyword evidence="1" id="KW-0678">Repressor</keyword>
<evidence type="ECO:0000256" key="3">
    <source>
        <dbReference type="ARBA" id="ARBA00023125"/>
    </source>
</evidence>
<dbReference type="Proteomes" id="UP000237822">
    <property type="component" value="Unassembled WGS sequence"/>
</dbReference>
<evidence type="ECO:0000256" key="2">
    <source>
        <dbReference type="ARBA" id="ARBA00023015"/>
    </source>
</evidence>
<dbReference type="RefSeq" id="WP_106298527.1">
    <property type="nucleotide sequence ID" value="NZ_PVTI01000025.1"/>
</dbReference>
<keyword evidence="3 5" id="KW-0238">DNA-binding</keyword>
<reference evidence="7 8" key="1">
    <citation type="submission" date="2018-03" db="EMBL/GenBank/DDBJ databases">
        <title>Genomic Encyclopedia of Archaeal and Bacterial Type Strains, Phase II (KMG-II): from individual species to whole genera.</title>
        <authorList>
            <person name="Goeker M."/>
        </authorList>
    </citation>
    <scope>NUCLEOTIDE SEQUENCE [LARGE SCALE GENOMIC DNA]</scope>
    <source>
        <strain evidence="7 8">ATCC BAA-1496</strain>
    </source>
</reference>
<evidence type="ECO:0000313" key="8">
    <source>
        <dbReference type="Proteomes" id="UP000237822"/>
    </source>
</evidence>
<evidence type="ECO:0000313" key="7">
    <source>
        <dbReference type="EMBL" id="PRY54125.1"/>
    </source>
</evidence>
<keyword evidence="4" id="KW-0804">Transcription</keyword>
<evidence type="ECO:0000256" key="5">
    <source>
        <dbReference type="PROSITE-ProRule" id="PRU00335"/>
    </source>
</evidence>
<sequence length="204" mass="22210">MPKVVDHDARRAELGAAVRRVVADHGVAGATVRAVAAEAGWSVGALRYYFTSQDELLDFAVNDMVAGVPARIQDVLDTMEPGLDRAMALLVQLLPLDSDRIAEVRVYLAFMARERTRDGRPELAEAVWHGERHICALALADVRGGPYPRQIGAVPKALRDDVDELQVFVDGLSFLGATLPEKLTPARARTLLRARLSALAHEPS</sequence>
<organism evidence="7 8">
    <name type="scientific">Knoellia remsis</name>
    <dbReference type="NCBI Taxonomy" id="407159"/>
    <lineage>
        <taxon>Bacteria</taxon>
        <taxon>Bacillati</taxon>
        <taxon>Actinomycetota</taxon>
        <taxon>Actinomycetes</taxon>
        <taxon>Micrococcales</taxon>
        <taxon>Intrasporangiaceae</taxon>
        <taxon>Knoellia</taxon>
    </lineage>
</organism>
<dbReference type="EMBL" id="PVTI01000025">
    <property type="protein sequence ID" value="PRY54125.1"/>
    <property type="molecule type" value="Genomic_DNA"/>
</dbReference>
<evidence type="ECO:0000256" key="4">
    <source>
        <dbReference type="ARBA" id="ARBA00023163"/>
    </source>
</evidence>
<name>A0A2T0U874_9MICO</name>
<dbReference type="InterPro" id="IPR039538">
    <property type="entry name" value="BetI_C"/>
</dbReference>
<keyword evidence="8" id="KW-1185">Reference proteome</keyword>
<dbReference type="GO" id="GO:0003677">
    <property type="term" value="F:DNA binding"/>
    <property type="evidence" value="ECO:0007669"/>
    <property type="project" value="UniProtKB-UniRule"/>
</dbReference>
<evidence type="ECO:0000259" key="6">
    <source>
        <dbReference type="PROSITE" id="PS50977"/>
    </source>
</evidence>
<accession>A0A2T0U874</accession>
<dbReference type="Pfam" id="PF13977">
    <property type="entry name" value="TetR_C_6"/>
    <property type="match status" value="1"/>
</dbReference>
<dbReference type="SUPFAM" id="SSF46689">
    <property type="entry name" value="Homeodomain-like"/>
    <property type="match status" value="1"/>
</dbReference>
<dbReference type="OrthoDB" id="9816296at2"/>
<dbReference type="Pfam" id="PF00440">
    <property type="entry name" value="TetR_N"/>
    <property type="match status" value="1"/>
</dbReference>
<proteinExistence type="predicted"/>
<dbReference type="InterPro" id="IPR001647">
    <property type="entry name" value="HTH_TetR"/>
</dbReference>
<evidence type="ECO:0000256" key="1">
    <source>
        <dbReference type="ARBA" id="ARBA00022491"/>
    </source>
</evidence>
<feature type="DNA-binding region" description="H-T-H motif" evidence="5">
    <location>
        <begin position="31"/>
        <end position="50"/>
    </location>
</feature>
<keyword evidence="2" id="KW-0805">Transcription regulation</keyword>
<dbReference type="AlphaFoldDB" id="A0A2T0U874"/>
<dbReference type="PROSITE" id="PS50977">
    <property type="entry name" value="HTH_TETR_2"/>
    <property type="match status" value="1"/>
</dbReference>
<dbReference type="Gene3D" id="1.10.357.10">
    <property type="entry name" value="Tetracycline Repressor, domain 2"/>
    <property type="match status" value="1"/>
</dbReference>
<comment type="caution">
    <text evidence="7">The sequence shown here is derived from an EMBL/GenBank/DDBJ whole genome shotgun (WGS) entry which is preliminary data.</text>
</comment>
<feature type="domain" description="HTH tetR-type" evidence="6">
    <location>
        <begin position="8"/>
        <end position="68"/>
    </location>
</feature>
<dbReference type="InterPro" id="IPR009057">
    <property type="entry name" value="Homeodomain-like_sf"/>
</dbReference>
<dbReference type="SUPFAM" id="SSF48498">
    <property type="entry name" value="Tetracyclin repressor-like, C-terminal domain"/>
    <property type="match status" value="1"/>
</dbReference>